<feature type="domain" description="Flagellar basal-body/hook protein C-terminal" evidence="9">
    <location>
        <begin position="639"/>
        <end position="675"/>
    </location>
</feature>
<dbReference type="SUPFAM" id="SSF64518">
    <property type="entry name" value="Phase 1 flagellin"/>
    <property type="match status" value="2"/>
</dbReference>
<reference evidence="12 13" key="1">
    <citation type="submission" date="2016-01" db="EMBL/GenBank/DDBJ databases">
        <title>Annotation of Pseudomonas oryzihabitans USDA-ARS-USMARC-56511.</title>
        <authorList>
            <person name="Harhay G.P."/>
            <person name="Harhay D.M."/>
            <person name="Smith T.P.L."/>
            <person name="Bono J.L."/>
            <person name="Heaton M.P."/>
            <person name="Clawson M.L."/>
            <person name="Chitko-Mckown C.G."/>
            <person name="Capik S.F."/>
            <person name="DeDonder K.D."/>
            <person name="Apley M.D."/>
            <person name="Lubbers B.V."/>
            <person name="White B.J."/>
            <person name="Larson R.L."/>
        </authorList>
    </citation>
    <scope>NUCLEOTIDE SEQUENCE [LARGE SCALE GENOMIC DNA]</scope>
    <source>
        <strain evidence="12 13">USDA-ARS-USMARC-56511</strain>
    </source>
</reference>
<keyword evidence="12" id="KW-0966">Cell projection</keyword>
<dbReference type="PANTHER" id="PTHR30033:SF1">
    <property type="entry name" value="FLAGELLAR HOOK-ASSOCIATED PROTEIN 1"/>
    <property type="match status" value="1"/>
</dbReference>
<evidence type="ECO:0000259" key="11">
    <source>
        <dbReference type="Pfam" id="PF22638"/>
    </source>
</evidence>
<evidence type="ECO:0000259" key="8">
    <source>
        <dbReference type="Pfam" id="PF00460"/>
    </source>
</evidence>
<dbReference type="InterPro" id="IPR053927">
    <property type="entry name" value="FlgK_helical"/>
</dbReference>
<feature type="domain" description="Flagellar basal body rod protein N-terminal" evidence="8">
    <location>
        <begin position="7"/>
        <end position="34"/>
    </location>
</feature>
<dbReference type="Pfam" id="PF00460">
    <property type="entry name" value="Flg_bb_rod"/>
    <property type="match status" value="1"/>
</dbReference>
<dbReference type="Proteomes" id="UP000064137">
    <property type="component" value="Chromosome"/>
</dbReference>
<evidence type="ECO:0000256" key="7">
    <source>
        <dbReference type="SAM" id="MobiDB-lite"/>
    </source>
</evidence>
<dbReference type="InterPro" id="IPR049119">
    <property type="entry name" value="FlgK_D2-like"/>
</dbReference>
<evidence type="ECO:0000256" key="1">
    <source>
        <dbReference type="ARBA" id="ARBA00004365"/>
    </source>
</evidence>
<gene>
    <name evidence="12" type="primary">flgK</name>
    <name evidence="12" type="ORF">APT59_15075</name>
</gene>
<dbReference type="Pfam" id="PF22638">
    <property type="entry name" value="FlgK_D1"/>
    <property type="match status" value="1"/>
</dbReference>
<accession>A0A0U4WM01</accession>
<dbReference type="Pfam" id="PF06429">
    <property type="entry name" value="Flg_bbr_C"/>
    <property type="match status" value="1"/>
</dbReference>
<comment type="similarity">
    <text evidence="3">Belongs to the flagella basal body rod proteins family.</text>
</comment>
<dbReference type="GO" id="GO:0044780">
    <property type="term" value="P:bacterial-type flagellum assembly"/>
    <property type="evidence" value="ECO:0007669"/>
    <property type="project" value="InterPro"/>
</dbReference>
<evidence type="ECO:0000259" key="9">
    <source>
        <dbReference type="Pfam" id="PF06429"/>
    </source>
</evidence>
<name>A0A0U4WM01_9PSED</name>
<feature type="domain" description="Flagellar hook-associated protein 1 D2-like" evidence="10">
    <location>
        <begin position="341"/>
        <end position="398"/>
    </location>
</feature>
<dbReference type="PRINTS" id="PR01005">
    <property type="entry name" value="FLGHOOKAP1"/>
</dbReference>
<dbReference type="Pfam" id="PF21158">
    <property type="entry name" value="flgK_1st_1"/>
    <property type="match status" value="1"/>
</dbReference>
<dbReference type="NCBIfam" id="TIGR02492">
    <property type="entry name" value="flgK_ends"/>
    <property type="match status" value="1"/>
</dbReference>
<dbReference type="InterPro" id="IPR010930">
    <property type="entry name" value="Flg_bb/hook_C_dom"/>
</dbReference>
<keyword evidence="12" id="KW-0282">Flagellum</keyword>
<proteinExistence type="inferred from homology"/>
<dbReference type="OrthoDB" id="9802553at2"/>
<evidence type="ECO:0000256" key="4">
    <source>
        <dbReference type="ARBA" id="ARBA00016244"/>
    </source>
</evidence>
<evidence type="ECO:0000313" key="12">
    <source>
        <dbReference type="EMBL" id="ALZ85452.1"/>
    </source>
</evidence>
<organism evidence="12 13">
    <name type="scientific">Pseudomonas oryzihabitans</name>
    <dbReference type="NCBI Taxonomy" id="47885"/>
    <lineage>
        <taxon>Bacteria</taxon>
        <taxon>Pseudomonadati</taxon>
        <taxon>Pseudomonadota</taxon>
        <taxon>Gammaproteobacteria</taxon>
        <taxon>Pseudomonadales</taxon>
        <taxon>Pseudomonadaceae</taxon>
        <taxon>Pseudomonas</taxon>
    </lineage>
</organism>
<dbReference type="InterPro" id="IPR001444">
    <property type="entry name" value="Flag_bb_rod_N"/>
</dbReference>
<evidence type="ECO:0000256" key="2">
    <source>
        <dbReference type="ARBA" id="ARBA00004613"/>
    </source>
</evidence>
<dbReference type="KEGG" id="por:APT59_15075"/>
<protein>
    <recommendedName>
        <fullName evidence="4">Flagellar hook-associated protein 1</fullName>
    </recommendedName>
</protein>
<feature type="region of interest" description="Disordered" evidence="7">
    <location>
        <begin position="456"/>
        <end position="477"/>
    </location>
</feature>
<dbReference type="InterPro" id="IPR002371">
    <property type="entry name" value="FlgK"/>
</dbReference>
<feature type="domain" description="Flagellar hook-associated protein FlgK helical" evidence="11">
    <location>
        <begin position="92"/>
        <end position="324"/>
    </location>
</feature>
<dbReference type="RefSeq" id="WP_059315606.1">
    <property type="nucleotide sequence ID" value="NZ_CP013987.1"/>
</dbReference>
<feature type="compositionally biased region" description="Polar residues" evidence="7">
    <location>
        <begin position="456"/>
        <end position="468"/>
    </location>
</feature>
<keyword evidence="5" id="KW-0964">Secreted</keyword>
<dbReference type="GO" id="GO:0005198">
    <property type="term" value="F:structural molecule activity"/>
    <property type="evidence" value="ECO:0007669"/>
    <property type="project" value="InterPro"/>
</dbReference>
<dbReference type="PANTHER" id="PTHR30033">
    <property type="entry name" value="FLAGELLAR HOOK-ASSOCIATED PROTEIN 1"/>
    <property type="match status" value="1"/>
</dbReference>
<dbReference type="GO" id="GO:0009424">
    <property type="term" value="C:bacterial-type flagellum hook"/>
    <property type="evidence" value="ECO:0007669"/>
    <property type="project" value="InterPro"/>
</dbReference>
<comment type="subcellular location">
    <subcellularLocation>
        <location evidence="1">Bacterial flagellum</location>
    </subcellularLocation>
    <subcellularLocation>
        <location evidence="2">Secreted</location>
    </subcellularLocation>
</comment>
<evidence type="ECO:0000256" key="5">
    <source>
        <dbReference type="ARBA" id="ARBA00022525"/>
    </source>
</evidence>
<evidence type="ECO:0000256" key="6">
    <source>
        <dbReference type="ARBA" id="ARBA00023143"/>
    </source>
</evidence>
<evidence type="ECO:0000259" key="10">
    <source>
        <dbReference type="Pfam" id="PF21158"/>
    </source>
</evidence>
<sequence>MADLLSIGLSGLRSTQNALTTTGHNIANVNTPGYSRQEAIQQTNIAQFNGSGYVGSGSQTVDVRRLASDFLTSQVRTANSQNSELQAFKSQISQLDGLLSDNTTGITPAMQKFFATLQTASQDPSSVPAREAVLAQAQGLSKSFNTLYDQIDKQNSQINDQLSALTGQINSLAKSVGSLNDAIARSKAAGAAPNDLIDSRDQAIKQLSGMVGLQVISQDDGSLNLFVGTGQPLVVGSNVSTLAAQPGNDDPSRYQVTLTAGSTSQIITSQVRGGEMGGLLSYRDTALDHAFNSLGQLALTLTDTLNKQLGQGLDLAGNAGSALFSDVNGGQSTGLRVMGRSTNFGSATATLNITDTAKLNPSDYRLDFDGTNFKALRISDSTSISVTRSGTDPVTLTFADAKGTDQGFKVQFTASELNKAQAGDVFSLQPTRRGAAQMSVDLSQSSQLGFAGTAKAASTTNNRGTGAITQPDLKNAPSPVSTADLGRLFGNGGIKLNFSAAAGNLTGTLPTGASLSYVSPSTTGLTSGQTNTLRLQYTDPNTNNSYSYDFNVSGVPQDGDSFTLGANSGAVSDNRNALNLVALQTKTTMGGYGTTGTTYNNAYGGLVERVGTLTAQVRVDSAASETVLKQSEDNRDSLSAVNLDEEAAKLVQFQQYYGASAQVIKIAQSLFDTLIGAFR</sequence>
<evidence type="ECO:0000256" key="3">
    <source>
        <dbReference type="ARBA" id="ARBA00009677"/>
    </source>
</evidence>
<keyword evidence="12" id="KW-0969">Cilium</keyword>
<dbReference type="AlphaFoldDB" id="A0A0U4WM01"/>
<dbReference type="GO" id="GO:0005576">
    <property type="term" value="C:extracellular region"/>
    <property type="evidence" value="ECO:0007669"/>
    <property type="project" value="UniProtKB-SubCell"/>
</dbReference>
<evidence type="ECO:0000313" key="13">
    <source>
        <dbReference type="Proteomes" id="UP000064137"/>
    </source>
</evidence>
<dbReference type="EMBL" id="CP013987">
    <property type="protein sequence ID" value="ALZ85452.1"/>
    <property type="molecule type" value="Genomic_DNA"/>
</dbReference>
<keyword evidence="6" id="KW-0975">Bacterial flagellum</keyword>